<evidence type="ECO:0000313" key="6">
    <source>
        <dbReference type="EMBL" id="CAK7329280.1"/>
    </source>
</evidence>
<dbReference type="EMBL" id="CAWUPB010000913">
    <property type="protein sequence ID" value="CAK7329280.1"/>
    <property type="molecule type" value="Genomic_DNA"/>
</dbReference>
<accession>A0AAV1R8A3</accession>
<dbReference type="GO" id="GO:0005634">
    <property type="term" value="C:nucleus"/>
    <property type="evidence" value="ECO:0007669"/>
    <property type="project" value="TreeGrafter"/>
</dbReference>
<keyword evidence="2" id="KW-0378">Hydrolase</keyword>
<evidence type="ECO:0000256" key="4">
    <source>
        <dbReference type="SAM" id="MobiDB-lite"/>
    </source>
</evidence>
<dbReference type="Gene3D" id="3.40.50.10810">
    <property type="entry name" value="Tandem AAA-ATPase domain"/>
    <property type="match status" value="1"/>
</dbReference>
<dbReference type="Proteomes" id="UP001314170">
    <property type="component" value="Unassembled WGS sequence"/>
</dbReference>
<dbReference type="PANTHER" id="PTHR45626">
    <property type="entry name" value="TRANSCRIPTION TERMINATION FACTOR 2-RELATED"/>
    <property type="match status" value="1"/>
</dbReference>
<dbReference type="InterPro" id="IPR000330">
    <property type="entry name" value="SNF2_N"/>
</dbReference>
<dbReference type="PANTHER" id="PTHR45626:SF45">
    <property type="entry name" value="DNA REPAIR PROTEIN RAD5A"/>
    <property type="match status" value="1"/>
</dbReference>
<protein>
    <recommendedName>
        <fullName evidence="5">SNF2 N-terminal domain-containing protein</fullName>
    </recommendedName>
</protein>
<keyword evidence="3" id="KW-0067">ATP-binding</keyword>
<proteinExistence type="predicted"/>
<gene>
    <name evidence="6" type="ORF">DCAF_LOCUS7030</name>
</gene>
<dbReference type="GO" id="GO:0008094">
    <property type="term" value="F:ATP-dependent activity, acting on DNA"/>
    <property type="evidence" value="ECO:0007669"/>
    <property type="project" value="TreeGrafter"/>
</dbReference>
<keyword evidence="7" id="KW-1185">Reference proteome</keyword>
<evidence type="ECO:0000313" key="7">
    <source>
        <dbReference type="Proteomes" id="UP001314170"/>
    </source>
</evidence>
<dbReference type="Pfam" id="PF00176">
    <property type="entry name" value="SNF2-rel_dom"/>
    <property type="match status" value="1"/>
</dbReference>
<dbReference type="GO" id="GO:0006281">
    <property type="term" value="P:DNA repair"/>
    <property type="evidence" value="ECO:0007669"/>
    <property type="project" value="TreeGrafter"/>
</dbReference>
<evidence type="ECO:0000256" key="2">
    <source>
        <dbReference type="ARBA" id="ARBA00022801"/>
    </source>
</evidence>
<dbReference type="SUPFAM" id="SSF52540">
    <property type="entry name" value="P-loop containing nucleoside triphosphate hydrolases"/>
    <property type="match status" value="1"/>
</dbReference>
<comment type="caution">
    <text evidence="6">The sequence shown here is derived from an EMBL/GenBank/DDBJ whole genome shotgun (WGS) entry which is preliminary data.</text>
</comment>
<dbReference type="GO" id="GO:0016787">
    <property type="term" value="F:hydrolase activity"/>
    <property type="evidence" value="ECO:0007669"/>
    <property type="project" value="UniProtKB-KW"/>
</dbReference>
<keyword evidence="1" id="KW-0547">Nucleotide-binding</keyword>
<feature type="domain" description="SNF2 N-terminal" evidence="5">
    <location>
        <begin position="153"/>
        <end position="239"/>
    </location>
</feature>
<evidence type="ECO:0000259" key="5">
    <source>
        <dbReference type="Pfam" id="PF00176"/>
    </source>
</evidence>
<feature type="region of interest" description="Disordered" evidence="4">
    <location>
        <begin position="1"/>
        <end position="24"/>
    </location>
</feature>
<sequence length="274" mass="29719">MEREVLDMNQSGNGNEVENEESMSNADLENIVGVGDSSELEVLLCMRILCAWSLCMHIAGDLLDNGSDLGNGSSQYTPMRELVVYLNVFSGDATIEFPSTLQMARGGVDYAFEDSGRCYGTWEDHYDHIPPTHLFRRVDRQMVNLGVSLALEAELETHAQPGSLSIYVHYGQSRVKDANFLAQSNVVITTYGVLASDSSAENAEENAGLYSVHWFRVVLDEAHTIKSSKSQISVAAAALLVLNCIIGDGDGNFSDQAAALPGISFPGSAIQEPF</sequence>
<dbReference type="InterPro" id="IPR050628">
    <property type="entry name" value="SNF2_RAD54_helicase_TF"/>
</dbReference>
<dbReference type="InterPro" id="IPR038718">
    <property type="entry name" value="SNF2-like_sf"/>
</dbReference>
<dbReference type="InterPro" id="IPR027417">
    <property type="entry name" value="P-loop_NTPase"/>
</dbReference>
<dbReference type="AlphaFoldDB" id="A0AAV1R8A3"/>
<organism evidence="6 7">
    <name type="scientific">Dovyalis caffra</name>
    <dbReference type="NCBI Taxonomy" id="77055"/>
    <lineage>
        <taxon>Eukaryota</taxon>
        <taxon>Viridiplantae</taxon>
        <taxon>Streptophyta</taxon>
        <taxon>Embryophyta</taxon>
        <taxon>Tracheophyta</taxon>
        <taxon>Spermatophyta</taxon>
        <taxon>Magnoliopsida</taxon>
        <taxon>eudicotyledons</taxon>
        <taxon>Gunneridae</taxon>
        <taxon>Pentapetalae</taxon>
        <taxon>rosids</taxon>
        <taxon>fabids</taxon>
        <taxon>Malpighiales</taxon>
        <taxon>Salicaceae</taxon>
        <taxon>Flacourtieae</taxon>
        <taxon>Dovyalis</taxon>
    </lineage>
</organism>
<reference evidence="6 7" key="1">
    <citation type="submission" date="2024-01" db="EMBL/GenBank/DDBJ databases">
        <authorList>
            <person name="Waweru B."/>
        </authorList>
    </citation>
    <scope>NUCLEOTIDE SEQUENCE [LARGE SCALE GENOMIC DNA]</scope>
</reference>
<evidence type="ECO:0000256" key="1">
    <source>
        <dbReference type="ARBA" id="ARBA00022741"/>
    </source>
</evidence>
<evidence type="ECO:0000256" key="3">
    <source>
        <dbReference type="ARBA" id="ARBA00022840"/>
    </source>
</evidence>
<name>A0AAV1R8A3_9ROSI</name>
<dbReference type="GO" id="GO:0005524">
    <property type="term" value="F:ATP binding"/>
    <property type="evidence" value="ECO:0007669"/>
    <property type="project" value="UniProtKB-KW"/>
</dbReference>